<proteinExistence type="predicted"/>
<dbReference type="InterPro" id="IPR050648">
    <property type="entry name" value="F-box_LRR-repeat"/>
</dbReference>
<evidence type="ECO:0000313" key="2">
    <source>
        <dbReference type="Proteomes" id="UP001279734"/>
    </source>
</evidence>
<accession>A0AAD3Y1N7</accession>
<protein>
    <recommendedName>
        <fullName evidence="3">F-box protein SKIP14</fullName>
    </recommendedName>
</protein>
<dbReference type="PANTHER" id="PTHR13382">
    <property type="entry name" value="MITOCHONDRIAL ATP SYNTHASE COUPLING FACTOR B"/>
    <property type="match status" value="1"/>
</dbReference>
<dbReference type="SUPFAM" id="SSF52047">
    <property type="entry name" value="RNI-like"/>
    <property type="match status" value="1"/>
</dbReference>
<sequence length="488" mass="54376">MALNFSHRPIFPTHLGEDNLVSPVRIANGCLREGISERAGDGFVRTRHLGKEFLVCLDYGGASIEGGDLQESVSKDILDLLPGDPFGMDISSTFTGITGWLEDLEVDYGGYAEDEIGMSKGESLFTELNLIWDMGFQVFSGNSKEDGEVVAADNTGCSGEEKCRGSLFQGSFGHVGSMEVTHFGFTTTRIDHNQTFQQVIGSCVDDDAGEPHPALAFALEYLGVRDLLFVERVCKSLHHTVKNDPLLWKSIHIDQPLNDRITDDVLLQLTDRAQGNLQCLSLIECPRITDNGLKHVLESNPRLTKLSVPGCTRLSIDGVVCCLKDFNSLATSRMKHLRIGRLYGITLCHFEELKSVMGIDDDRMPTKNQKPHFYLRGKFYLSCEDDRPIDVEICPRCQNLRLVYDCPAENCQGKKHATQVCRACALCIARCVQCGRCINDGEYEETFCLELVCSSCWKQLLKCQELQDMMVTQAEYAINLEQMSSSYG</sequence>
<evidence type="ECO:0008006" key="3">
    <source>
        <dbReference type="Google" id="ProtNLM"/>
    </source>
</evidence>
<dbReference type="GO" id="GO:0005737">
    <property type="term" value="C:cytoplasm"/>
    <property type="evidence" value="ECO:0007669"/>
    <property type="project" value="TreeGrafter"/>
</dbReference>
<dbReference type="EMBL" id="BSYO01000030">
    <property type="protein sequence ID" value="GMH26082.1"/>
    <property type="molecule type" value="Genomic_DNA"/>
</dbReference>
<evidence type="ECO:0000313" key="1">
    <source>
        <dbReference type="EMBL" id="GMH26082.1"/>
    </source>
</evidence>
<name>A0AAD3Y1N7_NEPGR</name>
<keyword evidence="2" id="KW-1185">Reference proteome</keyword>
<dbReference type="AlphaFoldDB" id="A0AAD3Y1N7"/>
<dbReference type="InterPro" id="IPR032675">
    <property type="entry name" value="LRR_dom_sf"/>
</dbReference>
<dbReference type="Gene3D" id="3.80.10.10">
    <property type="entry name" value="Ribonuclease Inhibitor"/>
    <property type="match status" value="1"/>
</dbReference>
<dbReference type="Proteomes" id="UP001279734">
    <property type="component" value="Unassembled WGS sequence"/>
</dbReference>
<dbReference type="InterPro" id="IPR036047">
    <property type="entry name" value="F-box-like_dom_sf"/>
</dbReference>
<organism evidence="1 2">
    <name type="scientific">Nepenthes gracilis</name>
    <name type="common">Slender pitcher plant</name>
    <dbReference type="NCBI Taxonomy" id="150966"/>
    <lineage>
        <taxon>Eukaryota</taxon>
        <taxon>Viridiplantae</taxon>
        <taxon>Streptophyta</taxon>
        <taxon>Embryophyta</taxon>
        <taxon>Tracheophyta</taxon>
        <taxon>Spermatophyta</taxon>
        <taxon>Magnoliopsida</taxon>
        <taxon>eudicotyledons</taxon>
        <taxon>Gunneridae</taxon>
        <taxon>Pentapetalae</taxon>
        <taxon>Caryophyllales</taxon>
        <taxon>Nepenthaceae</taxon>
        <taxon>Nepenthes</taxon>
    </lineage>
</organism>
<gene>
    <name evidence="1" type="ORF">Nepgr_027925</name>
</gene>
<reference evidence="1" key="1">
    <citation type="submission" date="2023-05" db="EMBL/GenBank/DDBJ databases">
        <title>Nepenthes gracilis genome sequencing.</title>
        <authorList>
            <person name="Fukushima K."/>
        </authorList>
    </citation>
    <scope>NUCLEOTIDE SEQUENCE</scope>
    <source>
        <strain evidence="1">SING2019-196</strain>
    </source>
</reference>
<comment type="caution">
    <text evidence="1">The sequence shown here is derived from an EMBL/GenBank/DDBJ whole genome shotgun (WGS) entry which is preliminary data.</text>
</comment>
<dbReference type="PANTHER" id="PTHR13382:SF22">
    <property type="entry name" value="F-BOX PROTEIN SKIP14"/>
    <property type="match status" value="1"/>
</dbReference>
<dbReference type="SUPFAM" id="SSF81383">
    <property type="entry name" value="F-box domain"/>
    <property type="match status" value="1"/>
</dbReference>